<name>A0A0G0KY01_9BACT</name>
<dbReference type="EMBL" id="LBTR01000015">
    <property type="protein sequence ID" value="KKQ45446.1"/>
    <property type="molecule type" value="Genomic_DNA"/>
</dbReference>
<gene>
    <name evidence="2" type="ORF">US62_C0015G0027</name>
</gene>
<protein>
    <submittedName>
        <fullName evidence="2">Uncharacterized protein</fullName>
    </submittedName>
</protein>
<evidence type="ECO:0000256" key="1">
    <source>
        <dbReference type="SAM" id="MobiDB-lite"/>
    </source>
</evidence>
<dbReference type="AlphaFoldDB" id="A0A0G0KY01"/>
<dbReference type="Proteomes" id="UP000034603">
    <property type="component" value="Unassembled WGS sequence"/>
</dbReference>
<feature type="region of interest" description="Disordered" evidence="1">
    <location>
        <begin position="1"/>
        <end position="30"/>
    </location>
</feature>
<evidence type="ECO:0000313" key="2">
    <source>
        <dbReference type="EMBL" id="KKQ45446.1"/>
    </source>
</evidence>
<sequence>MGGGLAIDYEGDNKGKVTLRDSDTNKDGSYRTHSSARLLIRGEACKLFAPADKLGQYQVPILVTRI</sequence>
<reference evidence="2 3" key="1">
    <citation type="journal article" date="2015" name="Nature">
        <title>rRNA introns, odd ribosomes, and small enigmatic genomes across a large radiation of phyla.</title>
        <authorList>
            <person name="Brown C.T."/>
            <person name="Hug L.A."/>
            <person name="Thomas B.C."/>
            <person name="Sharon I."/>
            <person name="Castelle C.J."/>
            <person name="Singh A."/>
            <person name="Wilkins M.J."/>
            <person name="Williams K.H."/>
            <person name="Banfield J.F."/>
        </authorList>
    </citation>
    <scope>NUCLEOTIDE SEQUENCE [LARGE SCALE GENOMIC DNA]</scope>
</reference>
<evidence type="ECO:0000313" key="3">
    <source>
        <dbReference type="Proteomes" id="UP000034603"/>
    </source>
</evidence>
<proteinExistence type="predicted"/>
<organism evidence="2 3">
    <name type="scientific">Candidatus Woesebacteria bacterium GW2011_GWA1_37_8</name>
    <dbReference type="NCBI Taxonomy" id="1618546"/>
    <lineage>
        <taxon>Bacteria</taxon>
        <taxon>Candidatus Woeseibacteriota</taxon>
    </lineage>
</organism>
<comment type="caution">
    <text evidence="2">The sequence shown here is derived from an EMBL/GenBank/DDBJ whole genome shotgun (WGS) entry which is preliminary data.</text>
</comment>
<feature type="compositionally biased region" description="Basic and acidic residues" evidence="1">
    <location>
        <begin position="11"/>
        <end position="30"/>
    </location>
</feature>
<accession>A0A0G0KY01</accession>